<comment type="caution">
    <text evidence="1">The sequence shown here is derived from an EMBL/GenBank/DDBJ whole genome shotgun (WGS) entry which is preliminary data.</text>
</comment>
<protein>
    <submittedName>
        <fullName evidence="1">Spore coat associated protein CotJA</fullName>
    </submittedName>
</protein>
<dbReference type="AlphaFoldDB" id="A0A9D1TG99"/>
<evidence type="ECO:0000313" key="2">
    <source>
        <dbReference type="Proteomes" id="UP000886814"/>
    </source>
</evidence>
<reference evidence="1" key="2">
    <citation type="submission" date="2021-04" db="EMBL/GenBank/DDBJ databases">
        <authorList>
            <person name="Gilroy R."/>
        </authorList>
    </citation>
    <scope>NUCLEOTIDE SEQUENCE</scope>
    <source>
        <strain evidence="1">CHK195-9823</strain>
    </source>
</reference>
<dbReference type="InterPro" id="IPR020256">
    <property type="entry name" value="Spore_coat_CotJA"/>
</dbReference>
<organism evidence="1 2">
    <name type="scientific">Candidatus Blautia stercorigallinarum</name>
    <dbReference type="NCBI Taxonomy" id="2838501"/>
    <lineage>
        <taxon>Bacteria</taxon>
        <taxon>Bacillati</taxon>
        <taxon>Bacillota</taxon>
        <taxon>Clostridia</taxon>
        <taxon>Lachnospirales</taxon>
        <taxon>Lachnospiraceae</taxon>
        <taxon>Blautia</taxon>
    </lineage>
</organism>
<proteinExistence type="predicted"/>
<evidence type="ECO:0000313" key="1">
    <source>
        <dbReference type="EMBL" id="HIV39182.1"/>
    </source>
</evidence>
<dbReference type="Pfam" id="PF11007">
    <property type="entry name" value="CotJA"/>
    <property type="match status" value="1"/>
</dbReference>
<accession>A0A9D1TG99</accession>
<name>A0A9D1TG99_9FIRM</name>
<gene>
    <name evidence="1" type="ORF">H9747_09355</name>
</gene>
<sequence>MYYNASRSCRIQPRESALTDSCCGQRSSGNSDKIEDTCIYAHADELPLTMAYVPCQKFCHTFELCKGFQMGTIFPELCKPFCGKRGGCR</sequence>
<dbReference type="EMBL" id="DXIQ01000059">
    <property type="protein sequence ID" value="HIV39182.1"/>
    <property type="molecule type" value="Genomic_DNA"/>
</dbReference>
<dbReference type="Proteomes" id="UP000886814">
    <property type="component" value="Unassembled WGS sequence"/>
</dbReference>
<reference evidence="1" key="1">
    <citation type="journal article" date="2021" name="PeerJ">
        <title>Extensive microbial diversity within the chicken gut microbiome revealed by metagenomics and culture.</title>
        <authorList>
            <person name="Gilroy R."/>
            <person name="Ravi A."/>
            <person name="Getino M."/>
            <person name="Pursley I."/>
            <person name="Horton D.L."/>
            <person name="Alikhan N.F."/>
            <person name="Baker D."/>
            <person name="Gharbi K."/>
            <person name="Hall N."/>
            <person name="Watson M."/>
            <person name="Adriaenssens E.M."/>
            <person name="Foster-Nyarko E."/>
            <person name="Jarju S."/>
            <person name="Secka A."/>
            <person name="Antonio M."/>
            <person name="Oren A."/>
            <person name="Chaudhuri R.R."/>
            <person name="La Ragione R."/>
            <person name="Hildebrand F."/>
            <person name="Pallen M.J."/>
        </authorList>
    </citation>
    <scope>NUCLEOTIDE SEQUENCE</scope>
    <source>
        <strain evidence="1">CHK195-9823</strain>
    </source>
</reference>